<protein>
    <submittedName>
        <fullName evidence="1">Uncharacterized protein</fullName>
    </submittedName>
</protein>
<proteinExistence type="predicted"/>
<dbReference type="AlphaFoldDB" id="A0AAN0XUY7"/>
<name>A0AAN0XUY7_9VIBR</name>
<accession>A0AAN0XUY7</accession>
<gene>
    <name evidence="1" type="ORF">A6E01_07955</name>
</gene>
<reference evidence="1 2" key="1">
    <citation type="submission" date="2016-06" db="EMBL/GenBank/DDBJ databases">
        <title>Adaptive Radiation by Waves of Gene Transfer Leads to Fine-Scale Resource Partitioning in Marine Microbes.</title>
        <authorList>
            <person name="Hehemann J.-H."/>
            <person name="Arevalo P."/>
            <person name="Datta M.S."/>
            <person name="Yu X."/>
            <person name="Corzett C."/>
            <person name="Henschel A."/>
            <person name="Preheim S.P."/>
            <person name="Timberlake S."/>
            <person name="Alm E.J."/>
            <person name="Polz M.F."/>
        </authorList>
    </citation>
    <scope>NUCLEOTIDE SEQUENCE [LARGE SCALE GENOMIC DNA]</scope>
    <source>
        <strain evidence="1 2">FF50</strain>
    </source>
</reference>
<dbReference type="RefSeq" id="WP_065210021.1">
    <property type="nucleotide sequence ID" value="NZ_CP016177.1"/>
</dbReference>
<organism evidence="1 2">
    <name type="scientific">Vibrio breoganii</name>
    <dbReference type="NCBI Taxonomy" id="553239"/>
    <lineage>
        <taxon>Bacteria</taxon>
        <taxon>Pseudomonadati</taxon>
        <taxon>Pseudomonadota</taxon>
        <taxon>Gammaproteobacteria</taxon>
        <taxon>Vibrionales</taxon>
        <taxon>Vibrionaceae</taxon>
        <taxon>Vibrio</taxon>
    </lineage>
</organism>
<evidence type="ECO:0000313" key="1">
    <source>
        <dbReference type="EMBL" id="ANO33145.1"/>
    </source>
</evidence>
<sequence>MKIRTIELITSKLGAPERETKKAFAWNITSGFGIVVQQDQPRDDEYAIVWLPYNDDLDAISSIEKAVYPPEKGRHSNTYASPGLAKGEAAVRLKINNQYELDELNRYLFEF</sequence>
<dbReference type="EMBL" id="CP016177">
    <property type="protein sequence ID" value="ANO33145.1"/>
    <property type="molecule type" value="Genomic_DNA"/>
</dbReference>
<dbReference type="Proteomes" id="UP000092018">
    <property type="component" value="Chromosome 1"/>
</dbReference>
<dbReference type="KEGG" id="vbr:A6E01_07955"/>
<evidence type="ECO:0000313" key="2">
    <source>
        <dbReference type="Proteomes" id="UP000092018"/>
    </source>
</evidence>